<keyword evidence="2 5" id="KW-0378">Hydrolase</keyword>
<name>A0ABP8AAC2_9ACTN</name>
<dbReference type="Gene3D" id="3.40.50.300">
    <property type="entry name" value="P-loop containing nucleotide triphosphate hydrolases"/>
    <property type="match status" value="3"/>
</dbReference>
<evidence type="ECO:0000313" key="8">
    <source>
        <dbReference type="Proteomes" id="UP001501251"/>
    </source>
</evidence>
<evidence type="ECO:0000256" key="5">
    <source>
        <dbReference type="PROSITE-ProRule" id="PRU00560"/>
    </source>
</evidence>
<feature type="domain" description="UvrD-like helicase ATP-binding" evidence="6">
    <location>
        <begin position="11"/>
        <end position="278"/>
    </location>
</feature>
<protein>
    <recommendedName>
        <fullName evidence="6">UvrD-like helicase ATP-binding domain-containing protein</fullName>
    </recommendedName>
</protein>
<keyword evidence="3 5" id="KW-0347">Helicase</keyword>
<keyword evidence="1 5" id="KW-0547">Nucleotide-binding</keyword>
<evidence type="ECO:0000313" key="7">
    <source>
        <dbReference type="EMBL" id="GAA4180765.1"/>
    </source>
</evidence>
<comment type="caution">
    <text evidence="7">The sequence shown here is derived from an EMBL/GenBank/DDBJ whole genome shotgun (WGS) entry which is preliminary data.</text>
</comment>
<dbReference type="Pfam" id="PF00580">
    <property type="entry name" value="UvrD-helicase"/>
    <property type="match status" value="2"/>
</dbReference>
<dbReference type="PROSITE" id="PS51198">
    <property type="entry name" value="UVRD_HELICASE_ATP_BIND"/>
    <property type="match status" value="1"/>
</dbReference>
<dbReference type="PANTHER" id="PTHR11070">
    <property type="entry name" value="UVRD / RECB / PCRA DNA HELICASE FAMILY MEMBER"/>
    <property type="match status" value="1"/>
</dbReference>
<dbReference type="InterPro" id="IPR014016">
    <property type="entry name" value="UvrD-like_ATP-bd"/>
</dbReference>
<dbReference type="PANTHER" id="PTHR11070:SF2">
    <property type="entry name" value="ATP-DEPENDENT DNA HELICASE SRS2"/>
    <property type="match status" value="1"/>
</dbReference>
<dbReference type="InterPro" id="IPR027417">
    <property type="entry name" value="P-loop_NTPase"/>
</dbReference>
<evidence type="ECO:0000256" key="3">
    <source>
        <dbReference type="ARBA" id="ARBA00022806"/>
    </source>
</evidence>
<keyword evidence="8" id="KW-1185">Reference proteome</keyword>
<keyword evidence="4 5" id="KW-0067">ATP-binding</keyword>
<organism evidence="7 8">
    <name type="scientific">Streptosporangium oxazolinicum</name>
    <dbReference type="NCBI Taxonomy" id="909287"/>
    <lineage>
        <taxon>Bacteria</taxon>
        <taxon>Bacillati</taxon>
        <taxon>Actinomycetota</taxon>
        <taxon>Actinomycetes</taxon>
        <taxon>Streptosporangiales</taxon>
        <taxon>Streptosporangiaceae</taxon>
        <taxon>Streptosporangium</taxon>
    </lineage>
</organism>
<gene>
    <name evidence="7" type="ORF">GCM10022252_04120</name>
</gene>
<feature type="binding site" evidence="5">
    <location>
        <begin position="32"/>
        <end position="39"/>
    </location>
    <ligand>
        <name>ATP</name>
        <dbReference type="ChEBI" id="CHEBI:30616"/>
    </ligand>
</feature>
<evidence type="ECO:0000256" key="1">
    <source>
        <dbReference type="ARBA" id="ARBA00022741"/>
    </source>
</evidence>
<sequence length="496" mass="55520">MPLRSNPSQHHGLTDEQLLAAAAKETAVFIEAAPGSGKTTVAAERYGFLHYNNLTDPRATVALSFTRAATRELRDRVARMWGLEALRSPNRIVTIDTLLSELCSFLLYDNHLRWPGRHTDLRVLDGWGTSHKHTYSRYEPILALREREIVISCRINDSASTHIADASFKEAINAGICTHEDVRAIINAALSDEELSEVLGRRIQSTIRSLIVDEIFDANRLDLRLISRAIRYSTNVTVIGDPWQALYLFRGAGPHLVPKLIKHFDLHTYRLTRSFRFISEQCVDLARNLRAGEPITLPAHTDEQLDIVLARKWDTLWEIGGDVLPLSFGSPRTVEKAAALLLLDMVTVSALGRRAIFIEEALVTLGITDSDVRKRLSLQLIDVLATLRSTTASAVNDAWDQLVEVVQTESSQQFRNRHPTYTRPLSLLRGYLQRDVYHPVPAVTVHQAKGQEWSGVGVRLTPTERIALGAGLDKTKDDHRIIYVALTRGKSTTVAI</sequence>
<dbReference type="InterPro" id="IPR000212">
    <property type="entry name" value="DNA_helicase_UvrD/REP"/>
</dbReference>
<reference evidence="8" key="1">
    <citation type="journal article" date="2019" name="Int. J. Syst. Evol. Microbiol.">
        <title>The Global Catalogue of Microorganisms (GCM) 10K type strain sequencing project: providing services to taxonomists for standard genome sequencing and annotation.</title>
        <authorList>
            <consortium name="The Broad Institute Genomics Platform"/>
            <consortium name="The Broad Institute Genome Sequencing Center for Infectious Disease"/>
            <person name="Wu L."/>
            <person name="Ma J."/>
        </authorList>
    </citation>
    <scope>NUCLEOTIDE SEQUENCE [LARGE SCALE GENOMIC DNA]</scope>
    <source>
        <strain evidence="8">JCM 17388</strain>
    </source>
</reference>
<dbReference type="EMBL" id="BAABAQ010000001">
    <property type="protein sequence ID" value="GAA4180765.1"/>
    <property type="molecule type" value="Genomic_DNA"/>
</dbReference>
<dbReference type="SUPFAM" id="SSF52540">
    <property type="entry name" value="P-loop containing nucleoside triphosphate hydrolases"/>
    <property type="match status" value="1"/>
</dbReference>
<evidence type="ECO:0000259" key="6">
    <source>
        <dbReference type="PROSITE" id="PS51198"/>
    </source>
</evidence>
<accession>A0ABP8AAC2</accession>
<evidence type="ECO:0000256" key="4">
    <source>
        <dbReference type="ARBA" id="ARBA00022840"/>
    </source>
</evidence>
<dbReference type="RefSeq" id="WP_344914366.1">
    <property type="nucleotide sequence ID" value="NZ_BAABAQ010000001.1"/>
</dbReference>
<evidence type="ECO:0000256" key="2">
    <source>
        <dbReference type="ARBA" id="ARBA00022801"/>
    </source>
</evidence>
<proteinExistence type="predicted"/>
<dbReference type="Proteomes" id="UP001501251">
    <property type="component" value="Unassembled WGS sequence"/>
</dbReference>